<dbReference type="Proteomes" id="UP001472677">
    <property type="component" value="Unassembled WGS sequence"/>
</dbReference>
<proteinExistence type="predicted"/>
<comment type="caution">
    <text evidence="1">The sequence shown here is derived from an EMBL/GenBank/DDBJ whole genome shotgun (WGS) entry which is preliminary data.</text>
</comment>
<gene>
    <name evidence="1" type="ORF">V6N12_001537</name>
</gene>
<evidence type="ECO:0000313" key="2">
    <source>
        <dbReference type="Proteomes" id="UP001472677"/>
    </source>
</evidence>
<evidence type="ECO:0000313" key="1">
    <source>
        <dbReference type="EMBL" id="KAK8480137.1"/>
    </source>
</evidence>
<name>A0ABR1ZIR0_9ROSI</name>
<organism evidence="1 2">
    <name type="scientific">Hibiscus sabdariffa</name>
    <name type="common">roselle</name>
    <dbReference type="NCBI Taxonomy" id="183260"/>
    <lineage>
        <taxon>Eukaryota</taxon>
        <taxon>Viridiplantae</taxon>
        <taxon>Streptophyta</taxon>
        <taxon>Embryophyta</taxon>
        <taxon>Tracheophyta</taxon>
        <taxon>Spermatophyta</taxon>
        <taxon>Magnoliopsida</taxon>
        <taxon>eudicotyledons</taxon>
        <taxon>Gunneridae</taxon>
        <taxon>Pentapetalae</taxon>
        <taxon>rosids</taxon>
        <taxon>malvids</taxon>
        <taxon>Malvales</taxon>
        <taxon>Malvaceae</taxon>
        <taxon>Malvoideae</taxon>
        <taxon>Hibiscus</taxon>
    </lineage>
</organism>
<keyword evidence="2" id="KW-1185">Reference proteome</keyword>
<sequence>MTKLIELLLSYKSHLGCPLKDLPATFPKVLNLLDYSTNPGSKPRVYVNKDFVGCTSLEGYFNALKAVVWPESDSISWPESTGHGIAVFDLVDQRMGKLSSFPGSFNMLAPPSWFTANHHLCSNFGEQMKHPQPGL</sequence>
<protein>
    <submittedName>
        <fullName evidence="1">Uncharacterized protein</fullName>
    </submittedName>
</protein>
<reference evidence="1 2" key="1">
    <citation type="journal article" date="2024" name="G3 (Bethesda)">
        <title>Genome assembly of Hibiscus sabdariffa L. provides insights into metabolisms of medicinal natural products.</title>
        <authorList>
            <person name="Kim T."/>
        </authorList>
    </citation>
    <scope>NUCLEOTIDE SEQUENCE [LARGE SCALE GENOMIC DNA]</scope>
    <source>
        <strain evidence="1">TK-2024</strain>
        <tissue evidence="1">Old leaves</tissue>
    </source>
</reference>
<accession>A0ABR1ZIR0</accession>
<dbReference type="EMBL" id="JBBPBM010002104">
    <property type="protein sequence ID" value="KAK8480137.1"/>
    <property type="molecule type" value="Genomic_DNA"/>
</dbReference>